<protein>
    <recommendedName>
        <fullName evidence="4">Lipoprotein</fullName>
    </recommendedName>
</protein>
<dbReference type="RefSeq" id="WP_091474446.1">
    <property type="nucleotide sequence ID" value="NZ_FOJT01000002.1"/>
</dbReference>
<evidence type="ECO:0000313" key="3">
    <source>
        <dbReference type="Proteomes" id="UP000199604"/>
    </source>
</evidence>
<reference evidence="3" key="1">
    <citation type="submission" date="2016-10" db="EMBL/GenBank/DDBJ databases">
        <authorList>
            <person name="Varghese N."/>
            <person name="Submissions S."/>
        </authorList>
    </citation>
    <scope>NUCLEOTIDE SEQUENCE [LARGE SCALE GENOMIC DNA]</scope>
    <source>
        <strain evidence="3">DSM 21789</strain>
    </source>
</reference>
<keyword evidence="1" id="KW-0732">Signal</keyword>
<sequence>MKKKSKMKNKSKILLLFLILMNNISCGIRNHIHGGESFQKNTSFAIMNDEDKIGTTTKLSTFLKEKGFNVVPIKNATDAIKNRTPLKGSNVNKDIENIFSIADINSVYGIELFYESYGDIFTSSYKYFGYKIINLNTGQEVMTGYNQDQINNTMKQVLKKLSEEIYKKVI</sequence>
<organism evidence="2 3">
    <name type="scientific">Flavobacterium swingsii</name>
    <dbReference type="NCBI Taxonomy" id="498292"/>
    <lineage>
        <taxon>Bacteria</taxon>
        <taxon>Pseudomonadati</taxon>
        <taxon>Bacteroidota</taxon>
        <taxon>Flavobacteriia</taxon>
        <taxon>Flavobacteriales</taxon>
        <taxon>Flavobacteriaceae</taxon>
        <taxon>Flavobacterium</taxon>
    </lineage>
</organism>
<accession>A0A1I0WR03</accession>
<dbReference type="AlphaFoldDB" id="A0A1I0WR03"/>
<evidence type="ECO:0000313" key="2">
    <source>
        <dbReference type="EMBL" id="SFA91185.1"/>
    </source>
</evidence>
<gene>
    <name evidence="2" type="ORF">SAMN05660845_0937</name>
</gene>
<dbReference type="Proteomes" id="UP000199604">
    <property type="component" value="Unassembled WGS sequence"/>
</dbReference>
<feature type="signal peptide" evidence="1">
    <location>
        <begin position="1"/>
        <end position="27"/>
    </location>
</feature>
<keyword evidence="3" id="KW-1185">Reference proteome</keyword>
<dbReference type="STRING" id="498292.SAMN05660845_0937"/>
<evidence type="ECO:0000256" key="1">
    <source>
        <dbReference type="SAM" id="SignalP"/>
    </source>
</evidence>
<feature type="chain" id="PRO_5011761313" description="Lipoprotein" evidence="1">
    <location>
        <begin position="28"/>
        <end position="170"/>
    </location>
</feature>
<dbReference type="EMBL" id="FOJT01000002">
    <property type="protein sequence ID" value="SFA91185.1"/>
    <property type="molecule type" value="Genomic_DNA"/>
</dbReference>
<name>A0A1I0WR03_9FLAO</name>
<dbReference type="OrthoDB" id="9927689at2"/>
<evidence type="ECO:0008006" key="4">
    <source>
        <dbReference type="Google" id="ProtNLM"/>
    </source>
</evidence>
<proteinExistence type="predicted"/>